<evidence type="ECO:0000256" key="1">
    <source>
        <dbReference type="ARBA" id="ARBA00004370"/>
    </source>
</evidence>
<name>A0A9Q1DWP5_CONCO</name>
<feature type="compositionally biased region" description="Basic and acidic residues" evidence="5">
    <location>
        <begin position="255"/>
        <end position="299"/>
    </location>
</feature>
<dbReference type="InterPro" id="IPR015631">
    <property type="entry name" value="CD2/SLAM_rcpt"/>
</dbReference>
<dbReference type="Proteomes" id="UP001152803">
    <property type="component" value="Unassembled WGS sequence"/>
</dbReference>
<dbReference type="AlphaFoldDB" id="A0A9Q1DWP5"/>
<comment type="subcellular location">
    <subcellularLocation>
        <location evidence="1">Membrane</location>
    </subcellularLocation>
</comment>
<dbReference type="SMART" id="SM00409">
    <property type="entry name" value="IG"/>
    <property type="match status" value="2"/>
</dbReference>
<dbReference type="InterPro" id="IPR036179">
    <property type="entry name" value="Ig-like_dom_sf"/>
</dbReference>
<evidence type="ECO:0000259" key="8">
    <source>
        <dbReference type="SMART" id="SM00409"/>
    </source>
</evidence>
<dbReference type="EMBL" id="JAFJMO010000003">
    <property type="protein sequence ID" value="KAJ8283118.1"/>
    <property type="molecule type" value="Genomic_DNA"/>
</dbReference>
<gene>
    <name evidence="9" type="ORF">COCON_G00056370</name>
</gene>
<feature type="compositionally biased region" description="Polar residues" evidence="5">
    <location>
        <begin position="402"/>
        <end position="412"/>
    </location>
</feature>
<accession>A0A9Q1DWP5</accession>
<sequence length="422" mass="47027">MAGKRHGITVLFVICMYFEFGDFTPELIVQSDGNFTLQPNVQGPMEDILWRWNTNKVIEFNRKGLREYGKFQGRTILDITTGALTLTHLRESDSGEYVGELQVEGELKYHHQNVTVFDAVDKPTVACQVNRTSVTLLCSGDDRPATQYRWEGPAIEPQPGPQLKIEAAETSDSVYTCVLNNPVSESRTELPVKSCFPAPVIIPLVIVLLLLLIIIIIIIVGLIYYKKCYKKKTGLKGEDVEAGMEEKQPLSPTDTENHEETTGGGVEDRVKPHGDMMRPAQAHDEHQKAALAEQHRGADGRAALSQEESQTGNEEDARTADPALELPTPEEEKKVERQDGDKVKTGLDSRHRPQVANMIKARREEIERRRRQMKETVRRTGAGSSIELNSDGAHRTPDGSVGVSQESQTESLIQDEDSDDSL</sequence>
<feature type="compositionally biased region" description="Basic and acidic residues" evidence="5">
    <location>
        <begin position="330"/>
        <end position="351"/>
    </location>
</feature>
<reference evidence="9" key="1">
    <citation type="journal article" date="2023" name="Science">
        <title>Genome structures resolve the early diversification of teleost fishes.</title>
        <authorList>
            <person name="Parey E."/>
            <person name="Louis A."/>
            <person name="Montfort J."/>
            <person name="Bouchez O."/>
            <person name="Roques C."/>
            <person name="Iampietro C."/>
            <person name="Lluch J."/>
            <person name="Castinel A."/>
            <person name="Donnadieu C."/>
            <person name="Desvignes T."/>
            <person name="Floi Bucao C."/>
            <person name="Jouanno E."/>
            <person name="Wen M."/>
            <person name="Mejri S."/>
            <person name="Dirks R."/>
            <person name="Jansen H."/>
            <person name="Henkel C."/>
            <person name="Chen W.J."/>
            <person name="Zahm M."/>
            <person name="Cabau C."/>
            <person name="Klopp C."/>
            <person name="Thompson A.W."/>
            <person name="Robinson-Rechavi M."/>
            <person name="Braasch I."/>
            <person name="Lecointre G."/>
            <person name="Bobe J."/>
            <person name="Postlethwait J.H."/>
            <person name="Berthelot C."/>
            <person name="Roest Crollius H."/>
            <person name="Guiguen Y."/>
        </authorList>
    </citation>
    <scope>NUCLEOTIDE SEQUENCE</scope>
    <source>
        <strain evidence="9">Concon-B</strain>
    </source>
</reference>
<dbReference type="CDD" id="cd00096">
    <property type="entry name" value="Ig"/>
    <property type="match status" value="1"/>
</dbReference>
<keyword evidence="6" id="KW-1133">Transmembrane helix</keyword>
<dbReference type="PANTHER" id="PTHR12080:SF134">
    <property type="entry name" value="CD48 ANTIGEN"/>
    <property type="match status" value="1"/>
</dbReference>
<keyword evidence="6" id="KW-0812">Transmembrane</keyword>
<feature type="region of interest" description="Disordered" evidence="5">
    <location>
        <begin position="238"/>
        <end position="422"/>
    </location>
</feature>
<evidence type="ECO:0000256" key="7">
    <source>
        <dbReference type="SAM" id="SignalP"/>
    </source>
</evidence>
<dbReference type="OrthoDB" id="9427418at2759"/>
<dbReference type="InterPro" id="IPR003599">
    <property type="entry name" value="Ig_sub"/>
</dbReference>
<feature type="signal peptide" evidence="7">
    <location>
        <begin position="1"/>
        <end position="23"/>
    </location>
</feature>
<feature type="domain" description="Immunoglobulin" evidence="8">
    <location>
        <begin position="24"/>
        <end position="117"/>
    </location>
</feature>
<evidence type="ECO:0000313" key="10">
    <source>
        <dbReference type="Proteomes" id="UP001152803"/>
    </source>
</evidence>
<feature type="transmembrane region" description="Helical" evidence="6">
    <location>
        <begin position="200"/>
        <end position="225"/>
    </location>
</feature>
<dbReference type="InterPro" id="IPR013783">
    <property type="entry name" value="Ig-like_fold"/>
</dbReference>
<keyword evidence="10" id="KW-1185">Reference proteome</keyword>
<evidence type="ECO:0000256" key="6">
    <source>
        <dbReference type="SAM" id="Phobius"/>
    </source>
</evidence>
<keyword evidence="2 7" id="KW-0732">Signal</keyword>
<dbReference type="PANTHER" id="PTHR12080">
    <property type="entry name" value="SIGNALING LYMPHOCYTIC ACTIVATION MOLECULE"/>
    <property type="match status" value="1"/>
</dbReference>
<dbReference type="SUPFAM" id="SSF48726">
    <property type="entry name" value="Immunoglobulin"/>
    <property type="match status" value="2"/>
</dbReference>
<dbReference type="Gene3D" id="2.60.40.10">
    <property type="entry name" value="Immunoglobulins"/>
    <property type="match status" value="2"/>
</dbReference>
<comment type="caution">
    <text evidence="9">The sequence shown here is derived from an EMBL/GenBank/DDBJ whole genome shotgun (WGS) entry which is preliminary data.</text>
</comment>
<protein>
    <recommendedName>
        <fullName evidence="8">Immunoglobulin domain-containing protein</fullName>
    </recommendedName>
</protein>
<feature type="domain" description="Immunoglobulin" evidence="8">
    <location>
        <begin position="122"/>
        <end position="193"/>
    </location>
</feature>
<dbReference type="GO" id="GO:0016020">
    <property type="term" value="C:membrane"/>
    <property type="evidence" value="ECO:0007669"/>
    <property type="project" value="UniProtKB-SubCell"/>
</dbReference>
<evidence type="ECO:0000313" key="9">
    <source>
        <dbReference type="EMBL" id="KAJ8283118.1"/>
    </source>
</evidence>
<proteinExistence type="predicted"/>
<feature type="compositionally biased region" description="Basic and acidic residues" evidence="5">
    <location>
        <begin position="238"/>
        <end position="248"/>
    </location>
</feature>
<evidence type="ECO:0000256" key="4">
    <source>
        <dbReference type="ARBA" id="ARBA00023180"/>
    </source>
</evidence>
<feature type="chain" id="PRO_5040427659" description="Immunoglobulin domain-containing protein" evidence="7">
    <location>
        <begin position="24"/>
        <end position="422"/>
    </location>
</feature>
<organism evidence="9 10">
    <name type="scientific">Conger conger</name>
    <name type="common">Conger eel</name>
    <name type="synonym">Muraena conger</name>
    <dbReference type="NCBI Taxonomy" id="82655"/>
    <lineage>
        <taxon>Eukaryota</taxon>
        <taxon>Metazoa</taxon>
        <taxon>Chordata</taxon>
        <taxon>Craniata</taxon>
        <taxon>Vertebrata</taxon>
        <taxon>Euteleostomi</taxon>
        <taxon>Actinopterygii</taxon>
        <taxon>Neopterygii</taxon>
        <taxon>Teleostei</taxon>
        <taxon>Anguilliformes</taxon>
        <taxon>Congridae</taxon>
        <taxon>Conger</taxon>
    </lineage>
</organism>
<feature type="compositionally biased region" description="Basic and acidic residues" evidence="5">
    <location>
        <begin position="361"/>
        <end position="378"/>
    </location>
</feature>
<keyword evidence="4" id="KW-0325">Glycoprotein</keyword>
<keyword evidence="3 6" id="KW-0472">Membrane</keyword>
<evidence type="ECO:0000256" key="5">
    <source>
        <dbReference type="SAM" id="MobiDB-lite"/>
    </source>
</evidence>
<evidence type="ECO:0000256" key="3">
    <source>
        <dbReference type="ARBA" id="ARBA00023136"/>
    </source>
</evidence>
<feature type="compositionally biased region" description="Acidic residues" evidence="5">
    <location>
        <begin position="413"/>
        <end position="422"/>
    </location>
</feature>
<evidence type="ECO:0000256" key="2">
    <source>
        <dbReference type="ARBA" id="ARBA00022729"/>
    </source>
</evidence>